<accession>A0A838LBC6</accession>
<dbReference type="GO" id="GO:0046872">
    <property type="term" value="F:metal ion binding"/>
    <property type="evidence" value="ECO:0007669"/>
    <property type="project" value="UniProtKB-KW"/>
</dbReference>
<keyword evidence="2" id="KW-0479">Metal-binding</keyword>
<dbReference type="PROSITE" id="PS51891">
    <property type="entry name" value="CENP_V_GFA"/>
    <property type="match status" value="1"/>
</dbReference>
<dbReference type="Pfam" id="PF04828">
    <property type="entry name" value="GFA"/>
    <property type="match status" value="1"/>
</dbReference>
<dbReference type="PANTHER" id="PTHR33337:SF40">
    <property type="entry name" value="CENP-V_GFA DOMAIN-CONTAINING PROTEIN-RELATED"/>
    <property type="match status" value="1"/>
</dbReference>
<feature type="domain" description="CENP-V/GFA" evidence="5">
    <location>
        <begin position="4"/>
        <end position="114"/>
    </location>
</feature>
<dbReference type="PANTHER" id="PTHR33337">
    <property type="entry name" value="GFA DOMAIN-CONTAINING PROTEIN"/>
    <property type="match status" value="1"/>
</dbReference>
<reference evidence="6 7" key="1">
    <citation type="submission" date="2020-07" db="EMBL/GenBank/DDBJ databases">
        <authorList>
            <person name="Sun Q."/>
        </authorList>
    </citation>
    <scope>NUCLEOTIDE SEQUENCE [LARGE SCALE GENOMIC DNA]</scope>
    <source>
        <strain evidence="6 7">CGMCC 1.13654</strain>
    </source>
</reference>
<dbReference type="GO" id="GO:0016846">
    <property type="term" value="F:carbon-sulfur lyase activity"/>
    <property type="evidence" value="ECO:0007669"/>
    <property type="project" value="InterPro"/>
</dbReference>
<keyword evidence="7" id="KW-1185">Reference proteome</keyword>
<dbReference type="SUPFAM" id="SSF51316">
    <property type="entry name" value="Mss4-like"/>
    <property type="match status" value="1"/>
</dbReference>
<evidence type="ECO:0000256" key="2">
    <source>
        <dbReference type="ARBA" id="ARBA00022723"/>
    </source>
</evidence>
<dbReference type="InterPro" id="IPR011057">
    <property type="entry name" value="Mss4-like_sf"/>
</dbReference>
<evidence type="ECO:0000256" key="3">
    <source>
        <dbReference type="ARBA" id="ARBA00022833"/>
    </source>
</evidence>
<evidence type="ECO:0000256" key="1">
    <source>
        <dbReference type="ARBA" id="ARBA00005495"/>
    </source>
</evidence>
<proteinExistence type="inferred from homology"/>
<evidence type="ECO:0000256" key="4">
    <source>
        <dbReference type="ARBA" id="ARBA00023239"/>
    </source>
</evidence>
<dbReference type="Proteomes" id="UP000570166">
    <property type="component" value="Unassembled WGS sequence"/>
</dbReference>
<gene>
    <name evidence="6" type="ORF">HZF05_19830</name>
</gene>
<sequence length="132" mass="14597">MISRTASCSCGALIAICEGDPVRVSVCHCLECQKRSGSAFAVQARFPGDHVTISGEWREWMRTGDEGSHARFRFCPTCSSIVFYVTDEMPGFVTIPVGGFADPSFPPPRVTVYEGRQHPWVAIPGDHIERYD</sequence>
<comment type="similarity">
    <text evidence="1">Belongs to the Gfa family.</text>
</comment>
<comment type="caution">
    <text evidence="6">The sequence shown here is derived from an EMBL/GenBank/DDBJ whole genome shotgun (WGS) entry which is preliminary data.</text>
</comment>
<keyword evidence="4" id="KW-0456">Lyase</keyword>
<evidence type="ECO:0000313" key="7">
    <source>
        <dbReference type="Proteomes" id="UP000570166"/>
    </source>
</evidence>
<dbReference type="AlphaFoldDB" id="A0A838LBC6"/>
<name>A0A838LBC6_9SPHN</name>
<dbReference type="InterPro" id="IPR006913">
    <property type="entry name" value="CENP-V/GFA"/>
</dbReference>
<evidence type="ECO:0000259" key="5">
    <source>
        <dbReference type="PROSITE" id="PS51891"/>
    </source>
</evidence>
<dbReference type="Gene3D" id="3.90.1590.10">
    <property type="entry name" value="glutathione-dependent formaldehyde- activating enzyme (gfa)"/>
    <property type="match status" value="1"/>
</dbReference>
<organism evidence="6 7">
    <name type="scientific">Sphingomonas chungangi</name>
    <dbReference type="NCBI Taxonomy" id="2683589"/>
    <lineage>
        <taxon>Bacteria</taxon>
        <taxon>Pseudomonadati</taxon>
        <taxon>Pseudomonadota</taxon>
        <taxon>Alphaproteobacteria</taxon>
        <taxon>Sphingomonadales</taxon>
        <taxon>Sphingomonadaceae</taxon>
        <taxon>Sphingomonas</taxon>
    </lineage>
</organism>
<protein>
    <submittedName>
        <fullName evidence="6">GFA family protein</fullName>
    </submittedName>
</protein>
<dbReference type="EMBL" id="JACEIB010000027">
    <property type="protein sequence ID" value="MBA2936337.1"/>
    <property type="molecule type" value="Genomic_DNA"/>
</dbReference>
<keyword evidence="3" id="KW-0862">Zinc</keyword>
<evidence type="ECO:0000313" key="6">
    <source>
        <dbReference type="EMBL" id="MBA2936337.1"/>
    </source>
</evidence>